<evidence type="ECO:0000256" key="1">
    <source>
        <dbReference type="ARBA" id="ARBA00023015"/>
    </source>
</evidence>
<dbReference type="SMART" id="SM00342">
    <property type="entry name" value="HTH_ARAC"/>
    <property type="match status" value="1"/>
</dbReference>
<dbReference type="Pfam" id="PF12833">
    <property type="entry name" value="HTH_18"/>
    <property type="match status" value="1"/>
</dbReference>
<dbReference type="EMBL" id="JAESVA010000004">
    <property type="protein sequence ID" value="MCB8881245.1"/>
    <property type="molecule type" value="Genomic_DNA"/>
</dbReference>
<dbReference type="Proteomes" id="UP000721844">
    <property type="component" value="Unassembled WGS sequence"/>
</dbReference>
<keyword evidence="7" id="KW-1185">Reference proteome</keyword>
<sequence>MASQAHPLVLDPASPLKNTSARPSQTGSLTIRSTLGIPAAERLDYWRHAVLARMDPIRLTDAAEGFRGRMTHIVGTNCDFVDHASDEIHTRRDLTRLQRDGCDDLIISLVGESGSTRLNHAGEHRLRGNDLCIADFSKPIEHVRSRHRDVTLIFRRQKIEEIIKGDLSILAGRRLPRTGIASLLRSHMRCLAEESAQLSQSERAGALAAAAEMAFMALQSEFAKASDEAQFPTGLYAAAMTFIRRNCWDADLDPHAVVLGLGCSRATLYRIFAARDESIAKTIWNTRLDLAHRMLTACEHRHLFVEEIGFRNGFADIPTFNRMFKRRYGGTPTEIRNR</sequence>
<reference evidence="6 7" key="1">
    <citation type="journal article" date="2021" name="Microorganisms">
        <title>Acidisoma silvae sp. nov. and Acidisomacellulosilytica sp. nov., Two Acidophilic Bacteria Isolated from Decaying Wood, Hydrolyzing Cellulose and Producing Poly-3-hydroxybutyrate.</title>
        <authorList>
            <person name="Mieszkin S."/>
            <person name="Pouder E."/>
            <person name="Uroz S."/>
            <person name="Simon-Colin C."/>
            <person name="Alain K."/>
        </authorList>
    </citation>
    <scope>NUCLEOTIDE SEQUENCE [LARGE SCALE GENOMIC DNA]</scope>
    <source>
        <strain evidence="6 7">HW T5.17</strain>
    </source>
</reference>
<evidence type="ECO:0000259" key="5">
    <source>
        <dbReference type="PROSITE" id="PS01124"/>
    </source>
</evidence>
<dbReference type="PANTHER" id="PTHR46796:SF6">
    <property type="entry name" value="ARAC SUBFAMILY"/>
    <property type="match status" value="1"/>
</dbReference>
<keyword evidence="2" id="KW-0238">DNA-binding</keyword>
<evidence type="ECO:0000313" key="6">
    <source>
        <dbReference type="EMBL" id="MCB8881245.1"/>
    </source>
</evidence>
<dbReference type="PROSITE" id="PS00041">
    <property type="entry name" value="HTH_ARAC_FAMILY_1"/>
    <property type="match status" value="1"/>
</dbReference>
<dbReference type="RefSeq" id="WP_227307916.1">
    <property type="nucleotide sequence ID" value="NZ_JAESVA010000004.1"/>
</dbReference>
<keyword evidence="3" id="KW-0804">Transcription</keyword>
<protein>
    <submittedName>
        <fullName evidence="6">Helix-turn-helix domain-containing protein</fullName>
    </submittedName>
</protein>
<accession>A0A963Z1W3</accession>
<evidence type="ECO:0000256" key="2">
    <source>
        <dbReference type="ARBA" id="ARBA00023125"/>
    </source>
</evidence>
<feature type="domain" description="HTH araC/xylS-type" evidence="5">
    <location>
        <begin position="237"/>
        <end position="338"/>
    </location>
</feature>
<dbReference type="InterPro" id="IPR018060">
    <property type="entry name" value="HTH_AraC"/>
</dbReference>
<comment type="caution">
    <text evidence="6">The sequence shown here is derived from an EMBL/GenBank/DDBJ whole genome shotgun (WGS) entry which is preliminary data.</text>
</comment>
<dbReference type="PROSITE" id="PS01124">
    <property type="entry name" value="HTH_ARAC_FAMILY_2"/>
    <property type="match status" value="1"/>
</dbReference>
<dbReference type="AlphaFoldDB" id="A0A963Z1W3"/>
<keyword evidence="1" id="KW-0805">Transcription regulation</keyword>
<dbReference type="InterPro" id="IPR050204">
    <property type="entry name" value="AraC_XylS_family_regulators"/>
</dbReference>
<evidence type="ECO:0000313" key="7">
    <source>
        <dbReference type="Proteomes" id="UP000721844"/>
    </source>
</evidence>
<evidence type="ECO:0000256" key="4">
    <source>
        <dbReference type="SAM" id="MobiDB-lite"/>
    </source>
</evidence>
<dbReference type="GO" id="GO:0003700">
    <property type="term" value="F:DNA-binding transcription factor activity"/>
    <property type="evidence" value="ECO:0007669"/>
    <property type="project" value="InterPro"/>
</dbReference>
<dbReference type="Gene3D" id="1.10.10.60">
    <property type="entry name" value="Homeodomain-like"/>
    <property type="match status" value="1"/>
</dbReference>
<gene>
    <name evidence="6" type="ORF">ACELLULO517_13440</name>
</gene>
<feature type="region of interest" description="Disordered" evidence="4">
    <location>
        <begin position="1"/>
        <end position="27"/>
    </location>
</feature>
<proteinExistence type="predicted"/>
<feature type="compositionally biased region" description="Polar residues" evidence="4">
    <location>
        <begin position="16"/>
        <end position="27"/>
    </location>
</feature>
<organism evidence="6 7">
    <name type="scientific">Acidisoma cellulosilyticum</name>
    <dbReference type="NCBI Taxonomy" id="2802395"/>
    <lineage>
        <taxon>Bacteria</taxon>
        <taxon>Pseudomonadati</taxon>
        <taxon>Pseudomonadota</taxon>
        <taxon>Alphaproteobacteria</taxon>
        <taxon>Acetobacterales</taxon>
        <taxon>Acidocellaceae</taxon>
        <taxon>Acidisoma</taxon>
    </lineage>
</organism>
<dbReference type="InterPro" id="IPR009057">
    <property type="entry name" value="Homeodomain-like_sf"/>
</dbReference>
<evidence type="ECO:0000256" key="3">
    <source>
        <dbReference type="ARBA" id="ARBA00023163"/>
    </source>
</evidence>
<dbReference type="SUPFAM" id="SSF46689">
    <property type="entry name" value="Homeodomain-like"/>
    <property type="match status" value="1"/>
</dbReference>
<name>A0A963Z1W3_9PROT</name>
<dbReference type="GO" id="GO:0043565">
    <property type="term" value="F:sequence-specific DNA binding"/>
    <property type="evidence" value="ECO:0007669"/>
    <property type="project" value="InterPro"/>
</dbReference>
<dbReference type="PANTHER" id="PTHR46796">
    <property type="entry name" value="HTH-TYPE TRANSCRIPTIONAL ACTIVATOR RHAS-RELATED"/>
    <property type="match status" value="1"/>
</dbReference>
<dbReference type="InterPro" id="IPR018062">
    <property type="entry name" value="HTH_AraC-typ_CS"/>
</dbReference>